<dbReference type="PANTHER" id="PTHR42732">
    <property type="entry name" value="BETA-GALACTOSIDASE"/>
    <property type="match status" value="1"/>
</dbReference>
<dbReference type="InterPro" id="IPR051913">
    <property type="entry name" value="GH2_Domain-Containing"/>
</dbReference>
<keyword evidence="9" id="KW-1185">Reference proteome</keyword>
<gene>
    <name evidence="8" type="ORF">HMPREF1541_02410</name>
</gene>
<dbReference type="STRING" id="1220924.W2S3G1"/>
<dbReference type="InterPro" id="IPR008979">
    <property type="entry name" value="Galactose-bd-like_sf"/>
</dbReference>
<dbReference type="InterPro" id="IPR006103">
    <property type="entry name" value="Glyco_hydro_2_cat"/>
</dbReference>
<proteinExistence type="inferred from homology"/>
<evidence type="ECO:0000256" key="2">
    <source>
        <dbReference type="ARBA" id="ARBA00022801"/>
    </source>
</evidence>
<dbReference type="EMBL" id="KB822718">
    <property type="protein sequence ID" value="ETN43251.1"/>
    <property type="molecule type" value="Genomic_DNA"/>
</dbReference>
<name>W2S3G1_CYPE1</name>
<evidence type="ECO:0000256" key="1">
    <source>
        <dbReference type="ARBA" id="ARBA00007401"/>
    </source>
</evidence>
<dbReference type="GO" id="GO:0005975">
    <property type="term" value="P:carbohydrate metabolic process"/>
    <property type="evidence" value="ECO:0007669"/>
    <property type="project" value="InterPro"/>
</dbReference>
<dbReference type="OrthoDB" id="408320at2759"/>
<evidence type="ECO:0000259" key="6">
    <source>
        <dbReference type="Pfam" id="PF02836"/>
    </source>
</evidence>
<dbReference type="GeneID" id="19969749"/>
<keyword evidence="3" id="KW-0326">Glycosidase</keyword>
<evidence type="ECO:0000256" key="3">
    <source>
        <dbReference type="ARBA" id="ARBA00023295"/>
    </source>
</evidence>
<dbReference type="InterPro" id="IPR006102">
    <property type="entry name" value="Ig-like_GH2"/>
</dbReference>
<protein>
    <submittedName>
        <fullName evidence="8">Uncharacterized protein</fullName>
    </submittedName>
</protein>
<feature type="chain" id="PRO_5004825463" evidence="4">
    <location>
        <begin position="19"/>
        <end position="660"/>
    </location>
</feature>
<keyword evidence="4" id="KW-0732">Signal</keyword>
<dbReference type="InterPro" id="IPR036156">
    <property type="entry name" value="Beta-gal/glucu_dom_sf"/>
</dbReference>
<dbReference type="Gene3D" id="2.60.40.10">
    <property type="entry name" value="Immunoglobulins"/>
    <property type="match status" value="1"/>
</dbReference>
<dbReference type="PANTHER" id="PTHR42732:SF2">
    <property type="entry name" value="BETA-MANNOSIDASE"/>
    <property type="match status" value="1"/>
</dbReference>
<dbReference type="InterPro" id="IPR006104">
    <property type="entry name" value="Glyco_hydro_2_N"/>
</dbReference>
<dbReference type="VEuPathDB" id="FungiDB:HMPREF1541_02410"/>
<reference evidence="8 9" key="1">
    <citation type="submission" date="2013-03" db="EMBL/GenBank/DDBJ databases">
        <title>The Genome Sequence of Phialophora europaea CBS 101466.</title>
        <authorList>
            <consortium name="The Broad Institute Genomics Platform"/>
            <person name="Cuomo C."/>
            <person name="de Hoog S."/>
            <person name="Gorbushina A."/>
            <person name="Walker B."/>
            <person name="Young S.K."/>
            <person name="Zeng Q."/>
            <person name="Gargeya S."/>
            <person name="Fitzgerald M."/>
            <person name="Haas B."/>
            <person name="Abouelleil A."/>
            <person name="Allen A.W."/>
            <person name="Alvarado L."/>
            <person name="Arachchi H.M."/>
            <person name="Berlin A.M."/>
            <person name="Chapman S.B."/>
            <person name="Gainer-Dewar J."/>
            <person name="Goldberg J."/>
            <person name="Griggs A."/>
            <person name="Gujja S."/>
            <person name="Hansen M."/>
            <person name="Howarth C."/>
            <person name="Imamovic A."/>
            <person name="Ireland A."/>
            <person name="Larimer J."/>
            <person name="McCowan C."/>
            <person name="Murphy C."/>
            <person name="Pearson M."/>
            <person name="Poon T.W."/>
            <person name="Priest M."/>
            <person name="Roberts A."/>
            <person name="Saif S."/>
            <person name="Shea T."/>
            <person name="Sisk P."/>
            <person name="Sykes S."/>
            <person name="Wortman J."/>
            <person name="Nusbaum C."/>
            <person name="Birren B."/>
        </authorList>
    </citation>
    <scope>NUCLEOTIDE SEQUENCE [LARGE SCALE GENOMIC DNA]</scope>
    <source>
        <strain evidence="8 9">CBS 101466</strain>
    </source>
</reference>
<feature type="signal peptide" evidence="4">
    <location>
        <begin position="1"/>
        <end position="18"/>
    </location>
</feature>
<feature type="domain" description="Glycoside hydrolase family 2 catalytic" evidence="6">
    <location>
        <begin position="364"/>
        <end position="498"/>
    </location>
</feature>
<dbReference type="AlphaFoldDB" id="W2S3G1"/>
<dbReference type="GO" id="GO:0004553">
    <property type="term" value="F:hydrolase activity, hydrolyzing O-glycosyl compounds"/>
    <property type="evidence" value="ECO:0007669"/>
    <property type="project" value="InterPro"/>
</dbReference>
<dbReference type="Pfam" id="PF00703">
    <property type="entry name" value="Glyco_hydro_2"/>
    <property type="match status" value="1"/>
</dbReference>
<dbReference type="Proteomes" id="UP000030752">
    <property type="component" value="Unassembled WGS sequence"/>
</dbReference>
<feature type="domain" description="Glycosyl hydrolases family 2 sugar binding" evidence="7">
    <location>
        <begin position="115"/>
        <end position="193"/>
    </location>
</feature>
<accession>W2S3G1</accession>
<evidence type="ECO:0000313" key="9">
    <source>
        <dbReference type="Proteomes" id="UP000030752"/>
    </source>
</evidence>
<evidence type="ECO:0000259" key="7">
    <source>
        <dbReference type="Pfam" id="PF02837"/>
    </source>
</evidence>
<feature type="domain" description="Glycoside hydrolase family 2 immunoglobulin-like beta-sandwich" evidence="5">
    <location>
        <begin position="236"/>
        <end position="322"/>
    </location>
</feature>
<dbReference type="InterPro" id="IPR013783">
    <property type="entry name" value="Ig-like_fold"/>
</dbReference>
<sequence length="660" mass="74116">MRLLPLTLSLILSDATSAASKPRAKSITSREESYPKYAVKTPPLDTPWTYDLGTDPWPEYPRPLMRRSDWKSLNGIWRYQNASASDQEPPIGAILDHEVLVPSCLESAISGLQGTYTIYSWFSHDFLVPSSWQSRKVLLNFGAVDYEATVYINGNYVTFKRGGYASFSTDITDHVHFNSSNALLVFVHDPTDSDDIVIPIGKQTLRPSHIFYTPCSGIWQSVWIEAVPTSNYISQLDLDGDMHGKVSLLAHSATRGRDKVNITIREGGQTDTAAATASFDADFPTEITMPFTPKLWSPDSPVLYDVTIQLGSDTIESYVGFRSIASQEVNGVVRPMLNGEFIFTVGTLDQGYWPDGIYVPPNHSAMVYDLHILKIIGFNLVRKHIKIESDLFYAACDRLGLLIIQDMPSPRPLQTKHYPNCTSHPYLPNATEQADFVRQLQTMIHQLKSHPSIFAWTIYNEGWGQPLSPTPNGTYAEHGLTTLVRTLDPTRLITATSGWTDHGAGDFSDTHTYASPKCGTPFYKTPSPPYDPTRIALQGEFGGIGHNVSASHLWPLPAAVATINQTYELADDLDTYNYRAHQLWRELREQVDLFACSGAVWTQTTDVEGELNGLLTYDRRVLRVDLELWRRDIQELYDAAERRGARPYQVPQPVRFDMRP</sequence>
<dbReference type="Gene3D" id="3.20.20.80">
    <property type="entry name" value="Glycosidases"/>
    <property type="match status" value="1"/>
</dbReference>
<dbReference type="Gene3D" id="2.60.120.260">
    <property type="entry name" value="Galactose-binding domain-like"/>
    <property type="match status" value="1"/>
</dbReference>
<evidence type="ECO:0000256" key="4">
    <source>
        <dbReference type="SAM" id="SignalP"/>
    </source>
</evidence>
<dbReference type="SUPFAM" id="SSF49785">
    <property type="entry name" value="Galactose-binding domain-like"/>
    <property type="match status" value="1"/>
</dbReference>
<dbReference type="SUPFAM" id="SSF49303">
    <property type="entry name" value="beta-Galactosidase/glucuronidase domain"/>
    <property type="match status" value="1"/>
</dbReference>
<dbReference type="InterPro" id="IPR017853">
    <property type="entry name" value="GH"/>
</dbReference>
<keyword evidence="2" id="KW-0378">Hydrolase</keyword>
<dbReference type="InParanoid" id="W2S3G1"/>
<dbReference type="HOGENOM" id="CLU_009935_3_1_1"/>
<dbReference type="RefSeq" id="XP_008714987.1">
    <property type="nucleotide sequence ID" value="XM_008716765.1"/>
</dbReference>
<dbReference type="Pfam" id="PF02836">
    <property type="entry name" value="Glyco_hydro_2_C"/>
    <property type="match status" value="1"/>
</dbReference>
<dbReference type="Pfam" id="PF02837">
    <property type="entry name" value="Glyco_hydro_2_N"/>
    <property type="match status" value="1"/>
</dbReference>
<organism evidence="8 9">
    <name type="scientific">Cyphellophora europaea (strain CBS 101466)</name>
    <name type="common">Phialophora europaea</name>
    <dbReference type="NCBI Taxonomy" id="1220924"/>
    <lineage>
        <taxon>Eukaryota</taxon>
        <taxon>Fungi</taxon>
        <taxon>Dikarya</taxon>
        <taxon>Ascomycota</taxon>
        <taxon>Pezizomycotina</taxon>
        <taxon>Eurotiomycetes</taxon>
        <taxon>Chaetothyriomycetidae</taxon>
        <taxon>Chaetothyriales</taxon>
        <taxon>Cyphellophoraceae</taxon>
        <taxon>Cyphellophora</taxon>
    </lineage>
</organism>
<comment type="similarity">
    <text evidence="1">Belongs to the glycosyl hydrolase 2 family.</text>
</comment>
<evidence type="ECO:0000313" key="8">
    <source>
        <dbReference type="EMBL" id="ETN43251.1"/>
    </source>
</evidence>
<dbReference type="SUPFAM" id="SSF51445">
    <property type="entry name" value="(Trans)glycosidases"/>
    <property type="match status" value="1"/>
</dbReference>
<evidence type="ECO:0000259" key="5">
    <source>
        <dbReference type="Pfam" id="PF00703"/>
    </source>
</evidence>
<dbReference type="eggNOG" id="KOG2024">
    <property type="taxonomic scope" value="Eukaryota"/>
</dbReference>